<dbReference type="InterPro" id="IPR025859">
    <property type="entry name" value="AurF/CmlI"/>
</dbReference>
<reference evidence="1 2" key="1">
    <citation type="submission" date="2024-06" db="EMBL/GenBank/DDBJ databases">
        <title>Burkholderia sola in Mexico.</title>
        <authorList>
            <person name="Estrada P."/>
        </authorList>
    </citation>
    <scope>NUCLEOTIDE SEQUENCE [LARGE SCALE GENOMIC DNA]</scope>
    <source>
        <strain evidence="1 2">CpTa8-5</strain>
    </source>
</reference>
<sequence length="317" mass="35838">MHTVLDRGTDSSVLGLMRKISSHWSARAQTRKCDLPDDFSFLPERDDFVPNLVPFWTHPALQPLVENAATRSRLLSIGWLVYNLKTVTIESRIVTPVCVELLDNGVSDFANDMKRIVAETLTDESFHTLLAIHTCQIACRERNLRIGYTAYTLVDQLDRYLATLDDENDRFLARLATCTVSELFIGGYLACINDASRMQPLFVDAVNAHRMDELMHGSIFGLVVDYVHDRMSAADRRLFAEVCALAIRWFEDDERECWGTLASLNGVHIPRAVLDAPPDSTVRPSRSNYTNLLKLLNRLEMGDAFQESLNHHGIVLS</sequence>
<name>A0ABV2C922_9BURK</name>
<dbReference type="InterPro" id="IPR012348">
    <property type="entry name" value="RNR-like"/>
</dbReference>
<protein>
    <submittedName>
        <fullName evidence="1">Diiron oxygenase</fullName>
    </submittedName>
</protein>
<gene>
    <name evidence="1" type="ORF">ABXL37_15230</name>
</gene>
<accession>A0ABV2C922</accession>
<keyword evidence="2" id="KW-1185">Reference proteome</keyword>
<dbReference type="Pfam" id="PF11583">
    <property type="entry name" value="AurF"/>
    <property type="match status" value="1"/>
</dbReference>
<dbReference type="EMBL" id="JBEWCH010000008">
    <property type="protein sequence ID" value="MET1475608.1"/>
    <property type="molecule type" value="Genomic_DNA"/>
</dbReference>
<organism evidence="1 2">
    <name type="scientific">Burkholderia sola</name>
    <dbReference type="NCBI Taxonomy" id="2843302"/>
    <lineage>
        <taxon>Bacteria</taxon>
        <taxon>Pseudomonadati</taxon>
        <taxon>Pseudomonadota</taxon>
        <taxon>Betaproteobacteria</taxon>
        <taxon>Burkholderiales</taxon>
        <taxon>Burkholderiaceae</taxon>
        <taxon>Burkholderia</taxon>
        <taxon>Burkholderia cepacia complex</taxon>
    </lineage>
</organism>
<proteinExistence type="predicted"/>
<dbReference type="Proteomes" id="UP001548587">
    <property type="component" value="Unassembled WGS sequence"/>
</dbReference>
<evidence type="ECO:0000313" key="1">
    <source>
        <dbReference type="EMBL" id="MET1475608.1"/>
    </source>
</evidence>
<comment type="caution">
    <text evidence="1">The sequence shown here is derived from an EMBL/GenBank/DDBJ whole genome shotgun (WGS) entry which is preliminary data.</text>
</comment>
<dbReference type="RefSeq" id="WP_209925961.1">
    <property type="nucleotide sequence ID" value="NZ_JBEWCH010000008.1"/>
</dbReference>
<dbReference type="Gene3D" id="1.10.620.20">
    <property type="entry name" value="Ribonucleotide Reductase, subunit A"/>
    <property type="match status" value="1"/>
</dbReference>
<evidence type="ECO:0000313" key="2">
    <source>
        <dbReference type="Proteomes" id="UP001548587"/>
    </source>
</evidence>